<dbReference type="EMBL" id="DF847155">
    <property type="protein sequence ID" value="GAT51348.1"/>
    <property type="molecule type" value="Genomic_DNA"/>
</dbReference>
<keyword evidence="2" id="KW-0472">Membrane</keyword>
<reference evidence="4" key="1">
    <citation type="submission" date="2014-09" db="EMBL/GenBank/DDBJ databases">
        <title>Genome sequence of the luminous mushroom Mycena chlorophos for searching fungal bioluminescence genes.</title>
        <authorList>
            <person name="Tanaka Y."/>
            <person name="Kasuga D."/>
            <person name="Oba Y."/>
            <person name="Hase S."/>
            <person name="Sato K."/>
            <person name="Oba Y."/>
            <person name="Sakakibara Y."/>
        </authorList>
    </citation>
    <scope>NUCLEOTIDE SEQUENCE</scope>
</reference>
<feature type="transmembrane region" description="Helical" evidence="2">
    <location>
        <begin position="469"/>
        <end position="493"/>
    </location>
</feature>
<evidence type="ECO:0000256" key="3">
    <source>
        <dbReference type="SAM" id="SignalP"/>
    </source>
</evidence>
<accession>A0ABQ0LJT7</accession>
<dbReference type="SUPFAM" id="SSF48208">
    <property type="entry name" value="Six-hairpin glycosidases"/>
    <property type="match status" value="1"/>
</dbReference>
<dbReference type="Proteomes" id="UP000815677">
    <property type="component" value="Unassembled WGS sequence"/>
</dbReference>
<name>A0ABQ0LJT7_MYCCL</name>
<dbReference type="InterPro" id="IPR053169">
    <property type="entry name" value="MUG_Protein"/>
</dbReference>
<gene>
    <name evidence="4" type="ORF">MCHLO_08497</name>
</gene>
<feature type="compositionally biased region" description="Polar residues" evidence="1">
    <location>
        <begin position="600"/>
        <end position="611"/>
    </location>
</feature>
<dbReference type="PANTHER" id="PTHR47791:SF3">
    <property type="entry name" value="MEIOTICALLY UP-REGULATED GENE 191 PROTEIN"/>
    <property type="match status" value="1"/>
</dbReference>
<keyword evidence="5" id="KW-1185">Reference proteome</keyword>
<dbReference type="GO" id="GO:0016787">
    <property type="term" value="F:hydrolase activity"/>
    <property type="evidence" value="ECO:0007669"/>
    <property type="project" value="UniProtKB-KW"/>
</dbReference>
<feature type="compositionally biased region" description="Low complexity" evidence="1">
    <location>
        <begin position="439"/>
        <end position="459"/>
    </location>
</feature>
<keyword evidence="2" id="KW-0812">Transmembrane</keyword>
<evidence type="ECO:0000256" key="1">
    <source>
        <dbReference type="SAM" id="MobiDB-lite"/>
    </source>
</evidence>
<feature type="region of interest" description="Disordered" evidence="1">
    <location>
        <begin position="439"/>
        <end position="464"/>
    </location>
</feature>
<evidence type="ECO:0000313" key="5">
    <source>
        <dbReference type="Proteomes" id="UP000815677"/>
    </source>
</evidence>
<feature type="compositionally biased region" description="Low complexity" evidence="1">
    <location>
        <begin position="613"/>
        <end position="623"/>
    </location>
</feature>
<dbReference type="InterPro" id="IPR008928">
    <property type="entry name" value="6-hairpin_glycosidase_sf"/>
</dbReference>
<protein>
    <submittedName>
        <fullName evidence="4">Glycoside hydrolase family 76 protein</fullName>
    </submittedName>
</protein>
<feature type="region of interest" description="Disordered" evidence="1">
    <location>
        <begin position="576"/>
        <end position="641"/>
    </location>
</feature>
<keyword evidence="3" id="KW-0732">Signal</keyword>
<organism evidence="4 5">
    <name type="scientific">Mycena chlorophos</name>
    <name type="common">Agaric fungus</name>
    <name type="synonym">Agaricus chlorophos</name>
    <dbReference type="NCBI Taxonomy" id="658473"/>
    <lineage>
        <taxon>Eukaryota</taxon>
        <taxon>Fungi</taxon>
        <taxon>Dikarya</taxon>
        <taxon>Basidiomycota</taxon>
        <taxon>Agaricomycotina</taxon>
        <taxon>Agaricomycetes</taxon>
        <taxon>Agaricomycetidae</taxon>
        <taxon>Agaricales</taxon>
        <taxon>Marasmiineae</taxon>
        <taxon>Mycenaceae</taxon>
        <taxon>Mycena</taxon>
    </lineage>
</organism>
<feature type="signal peptide" evidence="3">
    <location>
        <begin position="1"/>
        <end position="16"/>
    </location>
</feature>
<feature type="compositionally biased region" description="Basic and acidic residues" evidence="1">
    <location>
        <begin position="502"/>
        <end position="512"/>
    </location>
</feature>
<keyword evidence="4" id="KW-0378">Hydrolase</keyword>
<feature type="region of interest" description="Disordered" evidence="1">
    <location>
        <begin position="502"/>
        <end position="551"/>
    </location>
</feature>
<evidence type="ECO:0000313" key="4">
    <source>
        <dbReference type="EMBL" id="GAT51348.1"/>
    </source>
</evidence>
<dbReference type="Pfam" id="PF03663">
    <property type="entry name" value="Glyco_hydro_76"/>
    <property type="match status" value="1"/>
</dbReference>
<keyword evidence="2" id="KW-1133">Transmembrane helix</keyword>
<evidence type="ECO:0000256" key="2">
    <source>
        <dbReference type="SAM" id="Phobius"/>
    </source>
</evidence>
<dbReference type="InterPro" id="IPR005198">
    <property type="entry name" value="Glyco_hydro_76"/>
</dbReference>
<dbReference type="PANTHER" id="PTHR47791">
    <property type="entry name" value="MEIOTICALLY UP-REGULATED GENE 191 PROTEIN"/>
    <property type="match status" value="1"/>
</dbReference>
<feature type="chain" id="PRO_5046813952" evidence="3">
    <location>
        <begin position="17"/>
        <end position="1096"/>
    </location>
</feature>
<dbReference type="Gene3D" id="1.50.10.20">
    <property type="match status" value="1"/>
</dbReference>
<sequence length="1096" mass="117341">MVPAILVLGLVAVVCADQVPSAWRQPSITASVADRISIAKGAIDEAVSQIDTTSGQFADPGDTYGVAGELFSQMAEFDFATNQSVYQDDLLNFWPAAQTTINGLSAVNFTGSLCVVFHLAPLGRRLTCLQHWRRAVSGASALLKLTTTATQQLRACGGIRVQDLQESDFPHFCGGIVVGGDCVYYQCGGDKERVNEREELHPFADVHRHYHGGRYFLCKRPAVEPLPLLDRDDQAKDVNDHTIDALATGGYLVLSALLAESTSNSLYLNAATQSLDFMHNHLYNAQDLVLDSISANANDSCASSSLLVPSNSGLMLEGIALLYSITGNSSLQDLAGNIVSAALSTTAWQGSNGIIKPGDIFLPRGLNAVYTRGAIPSSMMSYVAAYLGVQYNALTTLSRANGSNIYGNFAGPPTVFSNGNQTNAISALIAAISAGTGTSTTGSSSSASSPSSTALTSTSNGQAHKSSNAGAIAGGVVGGLAVLAVVVALLFFLRRRRNDKKSYRDTFGDRGLDSYPASPTRPPPIFRDQSQGVTNPLIAPGSASRRGSSTFSPPLSYAADAGSVAVASSEYRDASRDFASGSSSPPPPPSTFGSDGSTSATPLSPLRSTSGKARAVADAARAANQPVSEPATSDGDIESADPQIPTHELLRMFFVVSIRSFVHFYLPPTPRQEPLPTVRLIGAITAEDRWFLIDAVVWDDLTNSVFADDAMAVETSWVALDDVDGSDLKFGDPRSERLLLSTNFRDRVERVALDEFALVFGSNLASALAATGPRDRLVIVLCGHGQEETGNVMIGGRKALGQNPSWSHRLTKQSIESLVIKANLRQDQVLIVSTASFSGLWRSSAWTLWCDVDSIPDSDDSEPYRCRSNMADWMDGLRRKIGGIQAGPVDGVECLPLRHFTQEYALRLGITPANPPPVIGSWPAPSFPVSRKATPSLPLLTSQVAELRHLSKRVCKFHFACTPTTSPVLTGAKKLVYGTAALNDEEQHSLLRDLRRWSYDCLRAETIASHLGWSTVKPTRAEEWPWPNGTTEMKEAEASGARIFTEFRYDPMVDRWSRAPGSWLAAAWAQNGKQTIAEGDWAGALAACPKEYTIAE</sequence>
<proteinExistence type="predicted"/>